<comment type="caution">
    <text evidence="1">The sequence shown here is derived from an EMBL/GenBank/DDBJ whole genome shotgun (WGS) entry which is preliminary data.</text>
</comment>
<sequence length="75" mass="8571">MKIENANHIHAALRAQGLTSRAWAVSKGFNPRTVQDCIKMFAPCKQRKPKRALSRKIIEEISKTIGCDLLREEHE</sequence>
<keyword evidence="2" id="KW-1185">Reference proteome</keyword>
<gene>
    <name evidence="1" type="ORF">H9J30_14840</name>
</gene>
<dbReference type="Proteomes" id="UP000829384">
    <property type="component" value="Unassembled WGS sequence"/>
</dbReference>
<protein>
    <submittedName>
        <fullName evidence="1">Uncharacterized protein</fullName>
    </submittedName>
</protein>
<dbReference type="RefSeq" id="WP_011070967.1">
    <property type="nucleotide sequence ID" value="NZ_JACSDI010000012.1"/>
</dbReference>
<name>A0ABS9QXV6_9GAMM</name>
<accession>A0ABS9QXV6</accession>
<reference evidence="1 2" key="1">
    <citation type="submission" date="2020-08" db="EMBL/GenBank/DDBJ databases">
        <title>Whole genome sequence of Shewanella sp strain PS-2.</title>
        <authorList>
            <person name="Das S.K."/>
        </authorList>
    </citation>
    <scope>NUCLEOTIDE SEQUENCE [LARGE SCALE GENOMIC DNA]</scope>
    <source>
        <strain evidence="1 2">PS-2</strain>
    </source>
</reference>
<dbReference type="EMBL" id="JACSDI010000012">
    <property type="protein sequence ID" value="MCG9965181.1"/>
    <property type="molecule type" value="Genomic_DNA"/>
</dbReference>
<proteinExistence type="predicted"/>
<evidence type="ECO:0000313" key="1">
    <source>
        <dbReference type="EMBL" id="MCG9965181.1"/>
    </source>
</evidence>
<organism evidence="1 2">
    <name type="scientific">Shewanella cutis</name>
    <dbReference type="NCBI Taxonomy" id="2766780"/>
    <lineage>
        <taxon>Bacteria</taxon>
        <taxon>Pseudomonadati</taxon>
        <taxon>Pseudomonadota</taxon>
        <taxon>Gammaproteobacteria</taxon>
        <taxon>Alteromonadales</taxon>
        <taxon>Shewanellaceae</taxon>
        <taxon>Shewanella</taxon>
    </lineage>
</organism>
<evidence type="ECO:0000313" key="2">
    <source>
        <dbReference type="Proteomes" id="UP000829384"/>
    </source>
</evidence>